<name>A0A0A1SZE2_9HYPO</name>
<feature type="compositionally biased region" description="Basic residues" evidence="1">
    <location>
        <begin position="239"/>
        <end position="249"/>
    </location>
</feature>
<dbReference type="EMBL" id="CDHN01000002">
    <property type="protein sequence ID" value="CEJ85407.1"/>
    <property type="molecule type" value="Genomic_DNA"/>
</dbReference>
<feature type="compositionally biased region" description="Polar residues" evidence="1">
    <location>
        <begin position="25"/>
        <end position="43"/>
    </location>
</feature>
<keyword evidence="3" id="KW-1185">Reference proteome</keyword>
<evidence type="ECO:0000313" key="3">
    <source>
        <dbReference type="Proteomes" id="UP000039046"/>
    </source>
</evidence>
<organism evidence="2 3">
    <name type="scientific">[Torrubiella] hemipterigena</name>
    <dbReference type="NCBI Taxonomy" id="1531966"/>
    <lineage>
        <taxon>Eukaryota</taxon>
        <taxon>Fungi</taxon>
        <taxon>Dikarya</taxon>
        <taxon>Ascomycota</taxon>
        <taxon>Pezizomycotina</taxon>
        <taxon>Sordariomycetes</taxon>
        <taxon>Hypocreomycetidae</taxon>
        <taxon>Hypocreales</taxon>
        <taxon>Clavicipitaceae</taxon>
        <taxon>Clavicipitaceae incertae sedis</taxon>
        <taxon>'Torrubiella' clade</taxon>
    </lineage>
</organism>
<dbReference type="OrthoDB" id="5244857at2759"/>
<sequence length="722" mass="78488">MASSMDQISLPSSIGRFITHRRTKSSGNPAGQDTPIANTSSPNGKAWLPVVKRKAVPSPIAVRRLTSLTPQPFSLPISRPQPITPDNFETYYPRNNSDNASITSNESGSSRYSSNASSPEPSPQRFNIPGAMPPARPARPEQSLYETAEEELLLKSPMAPSLSSPSRTPPSGSRTDLDIIVSPLSDNSSPTGIDDIITQRYETTVEGPAPTMVTHSVKKTNYPPAIPTPSSTTSISRRPSVKKPKKARVSLRIGRTATQRSSSSRKKSTKKKPAKKIGEKLGWPKRFNTKAIRITVSESVSDLISSGRSKRPESLVLDETAAAAAHADYLKNDIAEWTRESLFLETGKWPMDSNRPSPLFSPSPGSTLPVPQDTFHLEEQYPRNLARTAAKVNEIAPAVTEVPPVVPPKHSRPAATPVALEPMPEAKPVVVETPVAVPEPAKPAEPVETFTAPPPPVKNPARFAARMNMTQLPTIPENLLSPTSTKLGAFSRLASVHGLKKAGPFRKGTLRSRGTVHLIPRKKIGQNGDVNWSEFQLAIMCGAGDLISGMAEDEAREFADDMADWFDTFGFDSHGELVPDDLEEDVTYIPLLNISSGESSASSIASDEVDFPIPVSTLLEDHIVGAINSRSSSPDSDYYSFDPESLVGPEKLTVSRRLSSRFQMQKRSRSVSPVEDIEPAQDSPMSCNMNNDLGQFLEWNPSAMYAAPSYESPDDVCVENIW</sequence>
<dbReference type="AlphaFoldDB" id="A0A0A1SZE2"/>
<feature type="compositionally biased region" description="Basic residues" evidence="1">
    <location>
        <begin position="263"/>
        <end position="275"/>
    </location>
</feature>
<feature type="compositionally biased region" description="Low complexity" evidence="1">
    <location>
        <begin position="104"/>
        <end position="119"/>
    </location>
</feature>
<feature type="region of interest" description="Disordered" evidence="1">
    <location>
        <begin position="66"/>
        <end position="194"/>
    </location>
</feature>
<dbReference type="Proteomes" id="UP000039046">
    <property type="component" value="Unassembled WGS sequence"/>
</dbReference>
<evidence type="ECO:0000256" key="1">
    <source>
        <dbReference type="SAM" id="MobiDB-lite"/>
    </source>
</evidence>
<dbReference type="HOGENOM" id="CLU_383192_0_0_1"/>
<proteinExistence type="predicted"/>
<accession>A0A0A1SZE2</accession>
<feature type="compositionally biased region" description="Low complexity" evidence="1">
    <location>
        <begin position="228"/>
        <end position="238"/>
    </location>
</feature>
<feature type="compositionally biased region" description="Low complexity" evidence="1">
    <location>
        <begin position="160"/>
        <end position="174"/>
    </location>
</feature>
<gene>
    <name evidence="2" type="ORF">VHEMI03762</name>
</gene>
<reference evidence="2 3" key="1">
    <citation type="journal article" date="2015" name="Genome Announc.">
        <title>Draft Genome Sequence and Gene Annotation of the Entomopathogenic Fungus Verticillium hemipterigenum.</title>
        <authorList>
            <person name="Horn F."/>
            <person name="Habel A."/>
            <person name="Scharf D.H."/>
            <person name="Dworschak J."/>
            <person name="Brakhage A.A."/>
            <person name="Guthke R."/>
            <person name="Hertweck C."/>
            <person name="Linde J."/>
        </authorList>
    </citation>
    <scope>NUCLEOTIDE SEQUENCE [LARGE SCALE GENOMIC DNA]</scope>
</reference>
<feature type="region of interest" description="Disordered" evidence="1">
    <location>
        <begin position="1"/>
        <end position="50"/>
    </location>
</feature>
<feature type="region of interest" description="Disordered" evidence="1">
    <location>
        <begin position="214"/>
        <end position="276"/>
    </location>
</feature>
<protein>
    <submittedName>
        <fullName evidence="2">Uncharacterized protein</fullName>
    </submittedName>
</protein>
<feature type="compositionally biased region" description="Polar residues" evidence="1">
    <location>
        <begin position="93"/>
        <end position="103"/>
    </location>
</feature>
<feature type="compositionally biased region" description="Polar residues" evidence="1">
    <location>
        <begin position="1"/>
        <end position="12"/>
    </location>
</feature>
<evidence type="ECO:0000313" key="2">
    <source>
        <dbReference type="EMBL" id="CEJ85407.1"/>
    </source>
</evidence>